<dbReference type="Gene3D" id="2.30.30.40">
    <property type="entry name" value="SH3 Domains"/>
    <property type="match status" value="1"/>
</dbReference>
<dbReference type="Gene3D" id="2.40.50.180">
    <property type="entry name" value="CheA-289, Domain 4"/>
    <property type="match status" value="3"/>
</dbReference>
<dbReference type="RefSeq" id="WP_087266197.1">
    <property type="nucleotide sequence ID" value="NZ_JBJGBV010000019.1"/>
</dbReference>
<dbReference type="SMART" id="SM00260">
    <property type="entry name" value="CheW"/>
    <property type="match status" value="2"/>
</dbReference>
<dbReference type="PANTHER" id="PTHR22617:SF23">
    <property type="entry name" value="CHEMOTAXIS PROTEIN CHEW"/>
    <property type="match status" value="1"/>
</dbReference>
<dbReference type="Pfam" id="PF01584">
    <property type="entry name" value="CheW"/>
    <property type="match status" value="3"/>
</dbReference>
<keyword evidence="3" id="KW-1185">Reference proteome</keyword>
<feature type="domain" description="CheW-like" evidence="1">
    <location>
        <begin position="4"/>
        <end position="145"/>
    </location>
</feature>
<accession>A0A1Y3P2N3</accession>
<organism evidence="2 3">
    <name type="scientific">Pseudomonas caspiana</name>
    <dbReference type="NCBI Taxonomy" id="1451454"/>
    <lineage>
        <taxon>Bacteria</taxon>
        <taxon>Pseudomonadati</taxon>
        <taxon>Pseudomonadota</taxon>
        <taxon>Gammaproteobacteria</taxon>
        <taxon>Pseudomonadales</taxon>
        <taxon>Pseudomonadaceae</taxon>
        <taxon>Pseudomonas</taxon>
    </lineage>
</organism>
<evidence type="ECO:0000259" key="1">
    <source>
        <dbReference type="PROSITE" id="PS50851"/>
    </source>
</evidence>
<dbReference type="EMBL" id="LOHF01000006">
    <property type="protein sequence ID" value="OUM74078.1"/>
    <property type="molecule type" value="Genomic_DNA"/>
</dbReference>
<dbReference type="Proteomes" id="UP000195440">
    <property type="component" value="Unassembled WGS sequence"/>
</dbReference>
<dbReference type="InterPro" id="IPR002545">
    <property type="entry name" value="CheW-lke_dom"/>
</dbReference>
<reference evidence="2 3" key="1">
    <citation type="journal article" date="2017" name="Syst. Appl. Microbiol.">
        <title>Pseudomonas caspiana sp. nov., a citrus pathogen in the Pseudomonas syringae phylogenetic group.</title>
        <authorList>
            <person name="Busquets A."/>
            <person name="Gomila M."/>
            <person name="Beiki F."/>
            <person name="Mulet M."/>
            <person name="Rahimian H."/>
            <person name="Garcia-Valdes E."/>
            <person name="Lalucat J."/>
        </authorList>
    </citation>
    <scope>NUCLEOTIDE SEQUENCE [LARGE SCALE GENOMIC DNA]</scope>
    <source>
        <strain evidence="2 3">FBF102</strain>
    </source>
</reference>
<dbReference type="AlphaFoldDB" id="A0A1Y3P2N3"/>
<dbReference type="InterPro" id="IPR036061">
    <property type="entry name" value="CheW-like_dom_sf"/>
</dbReference>
<dbReference type="GO" id="GO:0007165">
    <property type="term" value="P:signal transduction"/>
    <property type="evidence" value="ECO:0007669"/>
    <property type="project" value="InterPro"/>
</dbReference>
<dbReference type="OrthoDB" id="6968122at2"/>
<evidence type="ECO:0000313" key="2">
    <source>
        <dbReference type="EMBL" id="OUM74078.1"/>
    </source>
</evidence>
<gene>
    <name evidence="2" type="ORF">AUC60_09645</name>
</gene>
<feature type="domain" description="CheW-like" evidence="1">
    <location>
        <begin position="167"/>
        <end position="308"/>
    </location>
</feature>
<dbReference type="GO" id="GO:0006935">
    <property type="term" value="P:chemotaxis"/>
    <property type="evidence" value="ECO:0007669"/>
    <property type="project" value="InterPro"/>
</dbReference>
<name>A0A1Y3P2N3_9PSED</name>
<evidence type="ECO:0000313" key="3">
    <source>
        <dbReference type="Proteomes" id="UP000195440"/>
    </source>
</evidence>
<dbReference type="InterPro" id="IPR039315">
    <property type="entry name" value="CheW"/>
</dbReference>
<dbReference type="PANTHER" id="PTHR22617">
    <property type="entry name" value="CHEMOTAXIS SENSOR HISTIDINE KINASE-RELATED"/>
    <property type="match status" value="1"/>
</dbReference>
<protein>
    <submittedName>
        <fullName evidence="2">Chemotaxis protein CheW</fullName>
    </submittedName>
</protein>
<comment type="caution">
    <text evidence="2">The sequence shown here is derived from an EMBL/GenBank/DDBJ whole genome shotgun (WGS) entry which is preliminary data.</text>
</comment>
<dbReference type="GO" id="GO:0005829">
    <property type="term" value="C:cytosol"/>
    <property type="evidence" value="ECO:0007669"/>
    <property type="project" value="TreeGrafter"/>
</dbReference>
<sequence>MNTLRAYGVVQINGAFLGIEATSLMEAVHWPTNLQRHPVTRGVLAGVFTLRGRPVPLVDLRPLLSDDMPEHAPTPLVAILKYNGGLLGVAIDGVCDIVKAADSQLCPLGPGGEGSGLIPTLIMSADDSRLIYMLDLAFLAGLPGVLFAADTAAGAISRDTLQAKSQLRHYLVFECDGQHFSIDASVVTELVDKPQVAPTDFGNGYCLGVTVIRETKIPVLSLSHVLGFDCNNAQVKSQLLLLTATDGRVSGFGYDRMVAIERRDPHSLLPMPAYGLREPELLAGVMNLSEGLQAVLINHQALLERSGVKNYAALYQTQPQSSESRASRAKAVMRQACLLFKSPTQFVAPLSQVLEILSIPTHMIGLAQPENHLLGQFNLRGEQLPLVCLSSLIESLPQPHTPLSRVLVVRGETLTFGFAVSQVEAIDSFNQFDPTMLAQGWQTNAGKVVSVNDRARSLVSIGSGANSWRATLMDLQGIARQLEARLLQPASVVA</sequence>
<dbReference type="SUPFAM" id="SSF50341">
    <property type="entry name" value="CheW-like"/>
    <property type="match status" value="3"/>
</dbReference>
<feature type="domain" description="CheW-like" evidence="1">
    <location>
        <begin position="332"/>
        <end position="484"/>
    </location>
</feature>
<proteinExistence type="predicted"/>
<dbReference type="PROSITE" id="PS50851">
    <property type="entry name" value="CHEW"/>
    <property type="match status" value="3"/>
</dbReference>